<dbReference type="PROSITE" id="PS01124">
    <property type="entry name" value="HTH_ARAC_FAMILY_2"/>
    <property type="match status" value="1"/>
</dbReference>
<evidence type="ECO:0000256" key="4">
    <source>
        <dbReference type="SAM" id="MobiDB-lite"/>
    </source>
</evidence>
<dbReference type="SUPFAM" id="SSF46689">
    <property type="entry name" value="Homeodomain-like"/>
    <property type="match status" value="2"/>
</dbReference>
<evidence type="ECO:0000313" key="6">
    <source>
        <dbReference type="EMBL" id="QIN29687.1"/>
    </source>
</evidence>
<name>A0A6G8KXZ6_9MICO</name>
<dbReference type="InterPro" id="IPR018060">
    <property type="entry name" value="HTH_AraC"/>
</dbReference>
<dbReference type="RefSeq" id="WP_420899042.1">
    <property type="nucleotide sequence ID" value="NZ_CP035810.1"/>
</dbReference>
<keyword evidence="2" id="KW-0238">DNA-binding</keyword>
<protein>
    <submittedName>
        <fullName evidence="6">AraC family transcriptional regulator</fullName>
    </submittedName>
</protein>
<keyword evidence="3" id="KW-0804">Transcription</keyword>
<evidence type="ECO:0000313" key="7">
    <source>
        <dbReference type="Proteomes" id="UP000501518"/>
    </source>
</evidence>
<sequence length="169" mass="18502">MSKGSSHPQSPPSKASAQHALDPGASPGPPQMHAQRVMEAMQHDLAHHWTLTTLANLVHVSQSQLNRHFKNELGLPPISYLVALRVREMTRLLRATHHSVRDIARAVGWTDQAHAAQQFRKLTGLSPTEYRAKVREAAVVACFWCGQPLPIPASDGDPRVLDGDPSVHG</sequence>
<accession>A0A6G8KXZ6</accession>
<dbReference type="Gene3D" id="1.10.10.60">
    <property type="entry name" value="Homeodomain-like"/>
    <property type="match status" value="1"/>
</dbReference>
<dbReference type="Pfam" id="PF12833">
    <property type="entry name" value="HTH_18"/>
    <property type="match status" value="1"/>
</dbReference>
<dbReference type="InterPro" id="IPR050204">
    <property type="entry name" value="AraC_XylS_family_regulators"/>
</dbReference>
<feature type="domain" description="HTH araC/xylS-type" evidence="5">
    <location>
        <begin position="35"/>
        <end position="133"/>
    </location>
</feature>
<dbReference type="EMBL" id="CP035810">
    <property type="protein sequence ID" value="QIN29687.1"/>
    <property type="molecule type" value="Genomic_DNA"/>
</dbReference>
<dbReference type="InterPro" id="IPR009057">
    <property type="entry name" value="Homeodomain-like_sf"/>
</dbReference>
<evidence type="ECO:0000259" key="5">
    <source>
        <dbReference type="PROSITE" id="PS01124"/>
    </source>
</evidence>
<proteinExistence type="predicted"/>
<keyword evidence="1" id="KW-0805">Transcription regulation</keyword>
<dbReference type="GO" id="GO:0043565">
    <property type="term" value="F:sequence-specific DNA binding"/>
    <property type="evidence" value="ECO:0007669"/>
    <property type="project" value="InterPro"/>
</dbReference>
<dbReference type="KEGG" id="blut:EW640_10665"/>
<dbReference type="AlphaFoldDB" id="A0A6G8KXZ6"/>
<evidence type="ECO:0000256" key="2">
    <source>
        <dbReference type="ARBA" id="ARBA00023125"/>
    </source>
</evidence>
<gene>
    <name evidence="6" type="ORF">EW640_10665</name>
</gene>
<reference evidence="6 7" key="1">
    <citation type="submission" date="2019-02" db="EMBL/GenBank/DDBJ databases">
        <title>Complete Genome Sequence and Methylome Analysis of Brevibacterium luteolum NEB1784.</title>
        <authorList>
            <person name="Fomenkov A."/>
            <person name="Roberts R.J."/>
        </authorList>
    </citation>
    <scope>NUCLEOTIDE SEQUENCE [LARGE SCALE GENOMIC DNA]</scope>
    <source>
        <strain evidence="6 7">NEB1784</strain>
    </source>
</reference>
<dbReference type="PANTHER" id="PTHR46796">
    <property type="entry name" value="HTH-TYPE TRANSCRIPTIONAL ACTIVATOR RHAS-RELATED"/>
    <property type="match status" value="1"/>
</dbReference>
<evidence type="ECO:0000256" key="1">
    <source>
        <dbReference type="ARBA" id="ARBA00023015"/>
    </source>
</evidence>
<feature type="region of interest" description="Disordered" evidence="4">
    <location>
        <begin position="1"/>
        <end position="32"/>
    </location>
</feature>
<evidence type="ECO:0000256" key="3">
    <source>
        <dbReference type="ARBA" id="ARBA00023163"/>
    </source>
</evidence>
<dbReference type="Proteomes" id="UP000501518">
    <property type="component" value="Chromosome"/>
</dbReference>
<dbReference type="GO" id="GO:0003700">
    <property type="term" value="F:DNA-binding transcription factor activity"/>
    <property type="evidence" value="ECO:0007669"/>
    <property type="project" value="InterPro"/>
</dbReference>
<organism evidence="6 7">
    <name type="scientific">Brevibacterium luteolum</name>
    <dbReference type="NCBI Taxonomy" id="199591"/>
    <lineage>
        <taxon>Bacteria</taxon>
        <taxon>Bacillati</taxon>
        <taxon>Actinomycetota</taxon>
        <taxon>Actinomycetes</taxon>
        <taxon>Micrococcales</taxon>
        <taxon>Brevibacteriaceae</taxon>
        <taxon>Brevibacterium</taxon>
    </lineage>
</organism>
<dbReference type="SMART" id="SM00342">
    <property type="entry name" value="HTH_ARAC"/>
    <property type="match status" value="1"/>
</dbReference>
<feature type="compositionally biased region" description="Polar residues" evidence="4">
    <location>
        <begin position="1"/>
        <end position="16"/>
    </location>
</feature>